<evidence type="ECO:0000313" key="4">
    <source>
        <dbReference type="Proteomes" id="UP000294963"/>
    </source>
</evidence>
<keyword evidence="2" id="KW-0812">Transmembrane</keyword>
<feature type="region of interest" description="Disordered" evidence="1">
    <location>
        <begin position="298"/>
        <end position="318"/>
    </location>
</feature>
<dbReference type="OrthoDB" id="6702200at2"/>
<gene>
    <name evidence="3" type="ORF">EC844_11122</name>
</gene>
<feature type="transmembrane region" description="Helical" evidence="2">
    <location>
        <begin position="329"/>
        <end position="348"/>
    </location>
</feature>
<protein>
    <submittedName>
        <fullName evidence="3">Uncharacterized protein</fullName>
    </submittedName>
</protein>
<sequence>MALDQIWKRQLTLVSYGNDYLAQGLSVNQWRDHQIFDQHLFEYRDLLSQYLLAQHFQIWLDGLRQQGVKRISLHHASMLKQEQNPNPNIELLARAHFIVSHHATQKIAWIFGKELAEWYSAEENYHFPNTQRSNLRHEVYWRFELNAKLAKQIEQDLVSPNWDDIQSYTDFELFDSRNAKGFIDTTPADLYYYGDDVETTHQRLSQVSASNSTYLALLPERVQAPYAHLTLHRLHALSQFINSELNPTDPNQQQMLNQEELLNLKHFSQKIDEITAKFVVKVANHYPSAQLTAKVSPSPFETSEIDPSISSSDKATQARKAPTKVGKSSVFTLIIVTVLLCFAAYYFGL</sequence>
<evidence type="ECO:0000256" key="2">
    <source>
        <dbReference type="SAM" id="Phobius"/>
    </source>
</evidence>
<reference evidence="3 4" key="1">
    <citation type="submission" date="2019-03" db="EMBL/GenBank/DDBJ databases">
        <title>Genomic analyses of the natural microbiome of Caenorhabditis elegans.</title>
        <authorList>
            <person name="Samuel B."/>
        </authorList>
    </citation>
    <scope>NUCLEOTIDE SEQUENCE [LARGE SCALE GENOMIC DNA]</scope>
    <source>
        <strain evidence="3 4">JUb89</strain>
    </source>
</reference>
<dbReference type="AlphaFoldDB" id="A0A4R1Y3U5"/>
<evidence type="ECO:0000313" key="3">
    <source>
        <dbReference type="EMBL" id="TCM66733.1"/>
    </source>
</evidence>
<comment type="caution">
    <text evidence="3">The sequence shown here is derived from an EMBL/GenBank/DDBJ whole genome shotgun (WGS) entry which is preliminary data.</text>
</comment>
<keyword evidence="4" id="KW-1185">Reference proteome</keyword>
<name>A0A4R1Y3U5_ACICA</name>
<keyword evidence="2" id="KW-0472">Membrane</keyword>
<evidence type="ECO:0000256" key="1">
    <source>
        <dbReference type="SAM" id="MobiDB-lite"/>
    </source>
</evidence>
<dbReference type="Proteomes" id="UP000294963">
    <property type="component" value="Unassembled WGS sequence"/>
</dbReference>
<accession>A0A4R1Y3U5</accession>
<organism evidence="3 4">
    <name type="scientific">Acinetobacter calcoaceticus</name>
    <dbReference type="NCBI Taxonomy" id="471"/>
    <lineage>
        <taxon>Bacteria</taxon>
        <taxon>Pseudomonadati</taxon>
        <taxon>Pseudomonadota</taxon>
        <taxon>Gammaproteobacteria</taxon>
        <taxon>Moraxellales</taxon>
        <taxon>Moraxellaceae</taxon>
        <taxon>Acinetobacter</taxon>
        <taxon>Acinetobacter calcoaceticus/baumannii complex</taxon>
    </lineage>
</organism>
<dbReference type="EMBL" id="SLVJ01000011">
    <property type="protein sequence ID" value="TCM66733.1"/>
    <property type="molecule type" value="Genomic_DNA"/>
</dbReference>
<proteinExistence type="predicted"/>
<keyword evidence="2" id="KW-1133">Transmembrane helix</keyword>